<protein>
    <submittedName>
        <fullName evidence="4">NACHT domain protein</fullName>
    </submittedName>
</protein>
<feature type="transmembrane region" description="Helical" evidence="1">
    <location>
        <begin position="795"/>
        <end position="820"/>
    </location>
</feature>
<dbReference type="Pfam" id="PF22729">
    <property type="entry name" value="NCH3"/>
    <property type="match status" value="1"/>
</dbReference>
<feature type="transmembrane region" description="Helical" evidence="1">
    <location>
        <begin position="108"/>
        <end position="126"/>
    </location>
</feature>
<evidence type="ECO:0000259" key="2">
    <source>
        <dbReference type="Pfam" id="PF05729"/>
    </source>
</evidence>
<dbReference type="EMBL" id="AXOM01000050">
    <property type="protein sequence ID" value="ESS57020.1"/>
    <property type="molecule type" value="Genomic_DNA"/>
</dbReference>
<gene>
    <name evidence="4" type="ORF">EDP2_2960</name>
</gene>
<comment type="caution">
    <text evidence="4">The sequence shown here is derived from an EMBL/GenBank/DDBJ whole genome shotgun (WGS) entry which is preliminary data.</text>
</comment>
<feature type="domain" description="NACHT" evidence="2">
    <location>
        <begin position="215"/>
        <end position="383"/>
    </location>
</feature>
<feature type="transmembrane region" description="Helical" evidence="1">
    <location>
        <begin position="915"/>
        <end position="939"/>
    </location>
</feature>
<organism evidence="4 5">
    <name type="scientific">Enterobacter cloacae S611</name>
    <dbReference type="NCBI Taxonomy" id="1399146"/>
    <lineage>
        <taxon>Bacteria</taxon>
        <taxon>Pseudomonadati</taxon>
        <taxon>Pseudomonadota</taxon>
        <taxon>Gammaproteobacteria</taxon>
        <taxon>Enterobacterales</taxon>
        <taxon>Enterobacteriaceae</taxon>
        <taxon>Enterobacter</taxon>
        <taxon>Enterobacter cloacae complex</taxon>
    </lineage>
</organism>
<dbReference type="Pfam" id="PF05729">
    <property type="entry name" value="NACHT"/>
    <property type="match status" value="1"/>
</dbReference>
<dbReference type="Proteomes" id="UP000017834">
    <property type="component" value="Unassembled WGS sequence"/>
</dbReference>
<accession>A0ABP2ZPE8</accession>
<dbReference type="InterPro" id="IPR054736">
    <property type="entry name" value="NCH3"/>
</dbReference>
<evidence type="ECO:0000256" key="1">
    <source>
        <dbReference type="SAM" id="Phobius"/>
    </source>
</evidence>
<feature type="transmembrane region" description="Helical" evidence="1">
    <location>
        <begin position="882"/>
        <end position="903"/>
    </location>
</feature>
<proteinExistence type="predicted"/>
<keyword evidence="5" id="KW-1185">Reference proteome</keyword>
<feature type="transmembrane region" description="Helical" evidence="1">
    <location>
        <begin position="32"/>
        <end position="49"/>
    </location>
</feature>
<dbReference type="InterPro" id="IPR027417">
    <property type="entry name" value="P-loop_NTPase"/>
</dbReference>
<feature type="transmembrane region" description="Helical" evidence="1">
    <location>
        <begin position="840"/>
        <end position="861"/>
    </location>
</feature>
<dbReference type="InterPro" id="IPR007111">
    <property type="entry name" value="NACHT_NTPase"/>
</dbReference>
<reference evidence="4 5" key="1">
    <citation type="journal article" date="2014" name="Genome Announc.">
        <title>Draft Genome Sequence of Enterobacter cloacae Strain S611.</title>
        <authorList>
            <person name="Wang D."/>
            <person name="Han C.S."/>
            <person name="Dichosa A.E."/>
            <person name="Gleasner C.D."/>
            <person name="Johnson S.L."/>
            <person name="Daligault H.E."/>
            <person name="Davenport K.W."/>
            <person name="Li P.E."/>
            <person name="Pierson E.A."/>
            <person name="Pierson L.S.III."/>
        </authorList>
    </citation>
    <scope>NUCLEOTIDE SEQUENCE [LARGE SCALE GENOMIC DNA]</scope>
    <source>
        <strain evidence="4 5">S611</strain>
    </source>
</reference>
<feature type="transmembrane region" description="Helical" evidence="1">
    <location>
        <begin position="7"/>
        <end position="26"/>
    </location>
</feature>
<evidence type="ECO:0000313" key="4">
    <source>
        <dbReference type="EMBL" id="ESS57020.1"/>
    </source>
</evidence>
<keyword evidence="1" id="KW-0812">Transmembrane</keyword>
<feature type="transmembrane region" description="Helical" evidence="1">
    <location>
        <begin position="732"/>
        <end position="763"/>
    </location>
</feature>
<keyword evidence="1" id="KW-1133">Transmembrane helix</keyword>
<name>A0ABP2ZPE8_ENTCL</name>
<evidence type="ECO:0000259" key="3">
    <source>
        <dbReference type="Pfam" id="PF22729"/>
    </source>
</evidence>
<dbReference type="SUPFAM" id="SSF52540">
    <property type="entry name" value="P-loop containing nucleoside triphosphate hydrolases"/>
    <property type="match status" value="1"/>
</dbReference>
<evidence type="ECO:0000313" key="5">
    <source>
        <dbReference type="Proteomes" id="UP000017834"/>
    </source>
</evidence>
<feature type="domain" description="NACHT C-terminal Helical" evidence="3">
    <location>
        <begin position="952"/>
        <end position="1018"/>
    </location>
</feature>
<dbReference type="Gene3D" id="3.40.50.300">
    <property type="entry name" value="P-loop containing nucleotide triphosphate hydrolases"/>
    <property type="match status" value="1"/>
</dbReference>
<keyword evidence="1" id="KW-0472">Membrane</keyword>
<sequence>MSGSLKFFLILLMLALFFVVGSGYFFSWVNAAFVAGFIIVMLVIARPLLMPAGYGTNKIRTLVLVLGMGAISSTSTAINSLLSGIWTLPGLQHAPTWLKNSLLVSQPSWWVSVILGIIIIAVFYFTRSDSVSGVHPVPLKKDFPDESFPRQLKSFCHVLRKDLEAIDEETDWSPNHYTELEAEVEIRKTRHSRGRKKVMGLQEAIRRDQKTGAFLVLGVPGSGKSVALRKLAQDMLAEVKRTNRVPIYVNLREWMPQITKVNGRTEFSVEDLEGFIIKNLSRRGDVFTTKFVANYFRKLWSSGRLFFIFDSFDEISPLLDAREDSDVIHALSSVLGKFIASHPASRGLLASRIYRRPTSAFQAEKVLEIRPLSETNITYALSHYPRFTPALRNTLFSQRQDLMPLARNPFIMALLGEWIAGNDCLPVNQAEIYKNYIDERLKLCEEYLRESQITAQEVIDVTTDIAWFVFHEPTLGLEAPVKVINARIKSDKVGTVLEILRHAKIARVTTGPERSFAFVHRRFLEYFVTTRFLQRPQAVPDNHIPTDARGRDALVLYAQLCQDAEAQRLANLCWHEITQHFADPHHRLRAIHSLRFLIDAFGSRRDVLQPFAEELSAFVTGHVKEGQNILLAKVCLETTGLLREADAEPVLANAIAIGDAWLQETAFRACRHLARVKPALEEELKRYVLAIPEIGFWHRRKDILLSLSLSDALSSVYRIAQLRVWNMRLAMVAVLALVVTLPFITLFSASYALAITLAMMLMMKAGEHVQRKKPEKAAAKASPARRSTSFLDKDFLSAAIMLFRGITSVVLLVLSVLGLYSPTLANVVTPFYLITGHGHYTSLLAALNVVLSMLLLDWVVISRFVRSKMADLLNWRKCLTALSILLFAALLVVGVFVGITYLSQFPLAEPIFNGAFRGLVLAFVGYLVYLQGRCLWAGVCDIKLQKRKHFGTTITRSEIAEVFTQCKSDYGRRLFVSWLDNEGISPTGDWPEGFTLTVGRSAPYTALSRLEERWLGLDR</sequence>